<dbReference type="InterPro" id="IPR025474">
    <property type="entry name" value="DUF4325"/>
</dbReference>
<organism evidence="2">
    <name type="scientific">Acinetobacter baumannii</name>
    <dbReference type="NCBI Taxonomy" id="470"/>
    <lineage>
        <taxon>Bacteria</taxon>
        <taxon>Pseudomonadati</taxon>
        <taxon>Pseudomonadota</taxon>
        <taxon>Gammaproteobacteria</taxon>
        <taxon>Moraxellales</taxon>
        <taxon>Moraxellaceae</taxon>
        <taxon>Acinetobacter</taxon>
        <taxon>Acinetobacter calcoaceticus/baumannii complex</taxon>
    </lineage>
</organism>
<feature type="domain" description="DUF4325" evidence="1">
    <location>
        <begin position="29"/>
        <end position="86"/>
    </location>
</feature>
<dbReference type="AlphaFoldDB" id="A0AAD2YRL9"/>
<gene>
    <name evidence="2" type="ORF">MKP18_004087</name>
    <name evidence="3" type="ORF">MKP18_004088</name>
</gene>
<reference evidence="2" key="1">
    <citation type="submission" date="2023-06" db="EMBL/GenBank/DDBJ databases">
        <authorList>
            <consortium name="Clinical and Environmental Microbiology Branch: Whole genome sequencing antimicrobial resistance pathogens in the healthcare setting"/>
        </authorList>
    </citation>
    <scope>NUCLEOTIDE SEQUENCE</scope>
    <source>
        <strain evidence="2">2021GN-00227</strain>
    </source>
</reference>
<sequence>MSKSVMKINVAKDFSKNPSGRYIDDGKTSGEVFLKNILLPAVRTHDIVEINFDGVRGYGSSFLEEAFGGFIRETKMSLVEFFNKVKIITQDPLLEQEIKGYLEEEVHRLSV</sequence>
<dbReference type="EMBL" id="ABFEVW030000059">
    <property type="protein sequence ID" value="EMN1073693.1"/>
    <property type="molecule type" value="Genomic_DNA"/>
</dbReference>
<comment type="caution">
    <text evidence="2">The sequence shown here is derived from an EMBL/GenBank/DDBJ whole genome shotgun (WGS) entry which is preliminary data.</text>
</comment>
<dbReference type="RefSeq" id="WP_199982961.1">
    <property type="nucleotide sequence ID" value="NZ_CABMHL010000001.1"/>
</dbReference>
<accession>A0AAD2YRL9</accession>
<evidence type="ECO:0000259" key="1">
    <source>
        <dbReference type="Pfam" id="PF14213"/>
    </source>
</evidence>
<evidence type="ECO:0000313" key="2">
    <source>
        <dbReference type="EMBL" id="EKU3570595.1"/>
    </source>
</evidence>
<name>A0AAD2YRL9_ACIBA</name>
<evidence type="ECO:0000313" key="3">
    <source>
        <dbReference type="EMBL" id="EMN1073693.1"/>
    </source>
</evidence>
<dbReference type="EMBL" id="ABFEVW020000058">
    <property type="protein sequence ID" value="EKU3570595.1"/>
    <property type="molecule type" value="Genomic_DNA"/>
</dbReference>
<protein>
    <submittedName>
        <fullName evidence="2">STAS-like domain-containing protein</fullName>
    </submittedName>
</protein>
<proteinExistence type="predicted"/>
<dbReference type="Pfam" id="PF14213">
    <property type="entry name" value="DUF4325"/>
    <property type="match status" value="1"/>
</dbReference>